<dbReference type="InterPro" id="IPR016007">
    <property type="entry name" value="Alpha_rhamnosid"/>
</dbReference>
<evidence type="ECO:0000259" key="6">
    <source>
        <dbReference type="Pfam" id="PF17390"/>
    </source>
</evidence>
<dbReference type="PANTHER" id="PTHR33307:SF6">
    <property type="entry name" value="ALPHA-RHAMNOSIDASE (EUROFUNG)-RELATED"/>
    <property type="match status" value="1"/>
</dbReference>
<dbReference type="Pfam" id="PF17389">
    <property type="entry name" value="Bac_rhamnosid6H"/>
    <property type="match status" value="1"/>
</dbReference>
<dbReference type="InterPro" id="IPR035396">
    <property type="entry name" value="Bac_rhamnosid6H"/>
</dbReference>
<feature type="domain" description="Bacterial alpha-L-rhamnosidase N-terminal" evidence="4">
    <location>
        <begin position="31"/>
        <end position="147"/>
    </location>
</feature>
<evidence type="ECO:0000259" key="5">
    <source>
        <dbReference type="Pfam" id="PF17389"/>
    </source>
</evidence>
<dbReference type="Pfam" id="PF17390">
    <property type="entry name" value="Bac_rhamnosid_C"/>
    <property type="match status" value="1"/>
</dbReference>
<dbReference type="Pfam" id="PF08531">
    <property type="entry name" value="Bac_rhamnosid_N"/>
    <property type="match status" value="1"/>
</dbReference>
<accession>W5RBE6</accession>
<dbReference type="InterPro" id="IPR013737">
    <property type="entry name" value="Bac_rhamnosid_N"/>
</dbReference>
<dbReference type="Gene3D" id="1.50.10.10">
    <property type="match status" value="1"/>
</dbReference>
<dbReference type="EC" id="3.2.1.40" evidence="2"/>
<dbReference type="GO" id="GO:0030596">
    <property type="term" value="F:alpha-L-rhamnosidase activity"/>
    <property type="evidence" value="ECO:0007669"/>
    <property type="project" value="UniProtKB-EC"/>
</dbReference>
<evidence type="ECO:0000256" key="1">
    <source>
        <dbReference type="ARBA" id="ARBA00001445"/>
    </source>
</evidence>
<keyword evidence="3" id="KW-0378">Hydrolase</keyword>
<evidence type="ECO:0000259" key="4">
    <source>
        <dbReference type="Pfam" id="PF08531"/>
    </source>
</evidence>
<dbReference type="SUPFAM" id="SSF48208">
    <property type="entry name" value="Six-hairpin glycosidases"/>
    <property type="match status" value="1"/>
</dbReference>
<dbReference type="EMBL" id="KC502870">
    <property type="protein sequence ID" value="AGS50333.1"/>
    <property type="molecule type" value="Genomic_DNA"/>
</dbReference>
<dbReference type="GO" id="GO:0005975">
    <property type="term" value="P:carbohydrate metabolic process"/>
    <property type="evidence" value="ECO:0007669"/>
    <property type="project" value="InterPro"/>
</dbReference>
<proteinExistence type="predicted"/>
<dbReference type="InterPro" id="IPR035398">
    <property type="entry name" value="Bac_rhamnosid_C"/>
</dbReference>
<evidence type="ECO:0000313" key="7">
    <source>
        <dbReference type="EMBL" id="AGS50333.1"/>
    </source>
</evidence>
<dbReference type="PANTHER" id="PTHR33307">
    <property type="entry name" value="ALPHA-RHAMNOSIDASE (EUROFUNG)"/>
    <property type="match status" value="1"/>
</dbReference>
<dbReference type="Gene3D" id="2.60.120.260">
    <property type="entry name" value="Galactose-binding domain-like"/>
    <property type="match status" value="2"/>
</dbReference>
<sequence length="693" mass="78509">VLSPNETSYGHRGRLMQPNFNMDDSTWRGFRVLYLSYDITKLLKKGENELSALVGNGFYAIKLQEPDAYGTPRFICQVDIEYTDGTKERVVTDESWKVRRSAIVMNDMYEGEIYDARLEGSQEWQPVVLRDAPDGKLMLQDGVPDRVVRTIKPSSVRQLDDSRWELEFDEYVTGWLRLRNFQGKEGEEIEIDYPVETDGNGVYKYICNGKKVDSYAPRFRWWAYDKAIISGWPGELKASNIVAEVVNTDVKENAHFACSNKLFNRICEIWKQSMLDNMHLGVETDCPHREKGPYTGDGEASCVAVLHNYDVTAFYRKWFHDLSDCQDTVSGYVPNAAPWHPGCGGGVPWGAAMNIMPWEYYLRYGLKDVLAENYVPMKEQLRYMLSWRLEDGTMYQQRTLEDGNVGYWMNLGDWCPPYSLPSGNFVHTWYLWRCASITAKAAKALGYMDDYARYKALSDSVATAFHAKFYDPETGSYGETGLRKGGGYGVGDHEGCGDGSNIFALAMGVPADRYDKVIASVRKELEANNGHFNTGIYATGLFFEVLCENGMAEEAFEAMNKTDYPSFGDWIGQGAKTMWEQWNGEASRVHHMFGGAVTWLYRNLCGVQVDEEAPAYKHIILKPSPCGDIKWAKYSTETPFGSLSVQWKRNDEGKFVYEMTIPSGSYATVYMPDGSAPQTVSPGHTTLKCRLTL</sequence>
<protein>
    <recommendedName>
        <fullName evidence="2">alpha-L-rhamnosidase</fullName>
        <ecNumber evidence="2">3.2.1.40</ecNumber>
    </recommendedName>
</protein>
<dbReference type="InterPro" id="IPR008928">
    <property type="entry name" value="6-hairpin_glycosidase_sf"/>
</dbReference>
<feature type="domain" description="Alpha-L-rhamnosidase C-terminal" evidence="6">
    <location>
        <begin position="608"/>
        <end position="681"/>
    </location>
</feature>
<evidence type="ECO:0000256" key="3">
    <source>
        <dbReference type="ARBA" id="ARBA00022801"/>
    </source>
</evidence>
<comment type="catalytic activity">
    <reaction evidence="1">
        <text>Hydrolysis of terminal non-reducing alpha-L-rhamnose residues in alpha-L-rhamnosides.</text>
        <dbReference type="EC" id="3.2.1.40"/>
    </reaction>
</comment>
<dbReference type="AlphaFoldDB" id="W5RBE6"/>
<reference evidence="7" key="1">
    <citation type="submission" date="2013-01" db="EMBL/GenBank/DDBJ databases">
        <title>An Alpha-L-Rhamnosidase with Exceptional Activity on Rutin from the Metagenome of the Elephants Distal Gut.</title>
        <authorList>
            <person name="Rabausch U."/>
            <person name="Ilmberger N."/>
            <person name="Streit W.R."/>
        </authorList>
    </citation>
    <scope>NUCLEOTIDE SEQUENCE</scope>
</reference>
<name>W5RBE6_9BACT</name>
<dbReference type="Gene3D" id="2.60.420.10">
    <property type="entry name" value="Maltose phosphorylase, domain 3"/>
    <property type="match status" value="1"/>
</dbReference>
<feature type="non-terminal residue" evidence="7">
    <location>
        <position position="1"/>
    </location>
</feature>
<dbReference type="InterPro" id="IPR012341">
    <property type="entry name" value="6hp_glycosidase-like_sf"/>
</dbReference>
<feature type="domain" description="Alpha-L-rhamnosidase six-hairpin glycosidase" evidence="5">
    <location>
        <begin position="252"/>
        <end position="604"/>
    </location>
</feature>
<evidence type="ECO:0000256" key="2">
    <source>
        <dbReference type="ARBA" id="ARBA00012652"/>
    </source>
</evidence>
<organism evidence="7">
    <name type="scientific">uncultured bacterium Ele16D6</name>
    <dbReference type="NCBI Taxonomy" id="1340030"/>
    <lineage>
        <taxon>Bacteria</taxon>
        <taxon>environmental samples</taxon>
    </lineage>
</organism>